<reference evidence="2" key="1">
    <citation type="submission" date="2013-09" db="EMBL/GenBank/DDBJ databases">
        <title>Corchorus olitorius genome sequencing.</title>
        <authorList>
            <person name="Alam M."/>
            <person name="Haque M.S."/>
            <person name="Islam M.S."/>
            <person name="Emdad E.M."/>
            <person name="Islam M.M."/>
            <person name="Ahmed B."/>
            <person name="Halim A."/>
            <person name="Hossen Q.M.M."/>
            <person name="Hossain M.Z."/>
            <person name="Ahmed R."/>
            <person name="Khan M.M."/>
            <person name="Islam R."/>
            <person name="Rashid M.M."/>
            <person name="Khan S.A."/>
            <person name="Rahman M.S."/>
            <person name="Alam M."/>
            <person name="Yahiya A.S."/>
            <person name="Khan M.S."/>
            <person name="Azam M.S."/>
            <person name="Haque T."/>
            <person name="Lashkar M.Z.H."/>
            <person name="Akhand A.I."/>
            <person name="Morshed G."/>
            <person name="Roy S."/>
            <person name="Uddin K.S."/>
            <person name="Rabeya T."/>
            <person name="Hossain A.S."/>
            <person name="Chowdhury A."/>
            <person name="Snigdha A.R."/>
            <person name="Mortoza M.S."/>
            <person name="Matin S.A."/>
            <person name="Hoque S.M.E."/>
            <person name="Islam M.K."/>
            <person name="Roy D.K."/>
            <person name="Haider R."/>
            <person name="Moosa M.M."/>
            <person name="Elias S.M."/>
            <person name="Hasan A.M."/>
            <person name="Jahan S."/>
            <person name="Shafiuddin M."/>
            <person name="Mahmood N."/>
            <person name="Shommy N.S."/>
        </authorList>
    </citation>
    <scope>NUCLEOTIDE SEQUENCE [LARGE SCALE GENOMIC DNA]</scope>
    <source>
        <strain evidence="2">cv. O-4</strain>
    </source>
</reference>
<keyword evidence="2" id="KW-1185">Reference proteome</keyword>
<evidence type="ECO:0000313" key="2">
    <source>
        <dbReference type="Proteomes" id="UP000187203"/>
    </source>
</evidence>
<organism evidence="1 2">
    <name type="scientific">Corchorus olitorius</name>
    <dbReference type="NCBI Taxonomy" id="93759"/>
    <lineage>
        <taxon>Eukaryota</taxon>
        <taxon>Viridiplantae</taxon>
        <taxon>Streptophyta</taxon>
        <taxon>Embryophyta</taxon>
        <taxon>Tracheophyta</taxon>
        <taxon>Spermatophyta</taxon>
        <taxon>Magnoliopsida</taxon>
        <taxon>eudicotyledons</taxon>
        <taxon>Gunneridae</taxon>
        <taxon>Pentapetalae</taxon>
        <taxon>rosids</taxon>
        <taxon>malvids</taxon>
        <taxon>Malvales</taxon>
        <taxon>Malvaceae</taxon>
        <taxon>Grewioideae</taxon>
        <taxon>Apeibeae</taxon>
        <taxon>Corchorus</taxon>
    </lineage>
</organism>
<dbReference type="AlphaFoldDB" id="A0A1R3L108"/>
<proteinExistence type="predicted"/>
<dbReference type="Proteomes" id="UP000187203">
    <property type="component" value="Unassembled WGS sequence"/>
</dbReference>
<accession>A0A1R3L108</accession>
<name>A0A1R3L108_9ROSI</name>
<comment type="caution">
    <text evidence="1">The sequence shown here is derived from an EMBL/GenBank/DDBJ whole genome shotgun (WGS) entry which is preliminary data.</text>
</comment>
<sequence>MGSFFISALAAKVSVKYSSAFQRGSLHDIKDVPGFRSSPIGLRGPLSIQ</sequence>
<evidence type="ECO:0000313" key="1">
    <source>
        <dbReference type="EMBL" id="OMP12979.1"/>
    </source>
</evidence>
<protein>
    <submittedName>
        <fullName evidence="1">Uncharacterized protein</fullName>
    </submittedName>
</protein>
<dbReference type="EMBL" id="AWUE01005482">
    <property type="protein sequence ID" value="OMP12979.1"/>
    <property type="molecule type" value="Genomic_DNA"/>
</dbReference>
<gene>
    <name evidence="1" type="ORF">COLO4_02493</name>
</gene>